<dbReference type="HOGENOM" id="CLU_1709078_0_0_2"/>
<reference evidence="1 2" key="1">
    <citation type="journal article" date="2014" name="Environ. Microbiol.">
        <title>Halorhabdus tiamatea: proteogenomics and glycosidase activity measurements identify the first cultivated euryarchaeon from a deep-sea anoxic brine lake as potential polysaccharide degrader.</title>
        <authorList>
            <person name="Werner J."/>
            <person name="Ferrer M."/>
            <person name="Michel G."/>
            <person name="Mann A.J."/>
            <person name="Huang S."/>
            <person name="Juarez S."/>
            <person name="Ciordia S."/>
            <person name="Albar J.P."/>
            <person name="Alcaide M."/>
            <person name="La Cono V."/>
            <person name="Yakimov M.M."/>
            <person name="Antunes A."/>
            <person name="Taborda M."/>
            <person name="Da Costa M.S."/>
            <person name="Amann R.I."/>
            <person name="Gloeckner F.O."/>
            <person name="Golyshina O.V."/>
            <person name="Golyshin P.N."/>
            <person name="Teeling H."/>
        </authorList>
    </citation>
    <scope>NUCLEOTIDE SEQUENCE [LARGE SCALE GENOMIC DNA]</scope>
    <source>
        <strain evidence="2">SARL4B</strain>
        <plasmid evidence="1">pHTIA</plasmid>
    </source>
</reference>
<dbReference type="RefSeq" id="WP_008528583.1">
    <property type="nucleotide sequence ID" value="NC_021913.1"/>
</dbReference>
<gene>
    <name evidence="1" type="ORF">HTIA_p2929</name>
</gene>
<dbReference type="AlphaFoldDB" id="F7PR01"/>
<sequence length="159" mass="17879">MTNATEVRETYEKKPVYEQLVDEHDVFGSYVDFFMFAASLGFARDEKETDYGGDNEMLWMHLGNKDLYRATAAAIAYQDTDDPEALVDPSRQLEILAQYAAGGAEIAQEEFGDIKGDPTDTVLNFIQSNHDPNTQEEQDSVLQEIISSFDEEMLDAESS</sequence>
<dbReference type="Proteomes" id="UP000015381">
    <property type="component" value="Plasmid pHTIA"/>
</dbReference>
<evidence type="ECO:0000313" key="2">
    <source>
        <dbReference type="Proteomes" id="UP000015381"/>
    </source>
</evidence>
<protein>
    <submittedName>
        <fullName evidence="1">Uncharacterized protein</fullName>
    </submittedName>
</protein>
<dbReference type="KEGG" id="hti:HTIA_p2929"/>
<geneLocation type="plasmid" evidence="1 2">
    <name>pHTIA</name>
</geneLocation>
<keyword evidence="1" id="KW-0614">Plasmid</keyword>
<organism evidence="1 2">
    <name type="scientific">Halorhabdus tiamatea SARL4B</name>
    <dbReference type="NCBI Taxonomy" id="1033806"/>
    <lineage>
        <taxon>Archaea</taxon>
        <taxon>Methanobacteriati</taxon>
        <taxon>Methanobacteriota</taxon>
        <taxon>Stenosarchaea group</taxon>
        <taxon>Halobacteria</taxon>
        <taxon>Halobacteriales</taxon>
        <taxon>Haloarculaceae</taxon>
        <taxon>Halorhabdus</taxon>
    </lineage>
</organism>
<dbReference type="GeneID" id="23797582"/>
<proteinExistence type="predicted"/>
<accession>F7PR01</accession>
<dbReference type="OrthoDB" id="350899at2157"/>
<dbReference type="EMBL" id="HF571521">
    <property type="protein sequence ID" value="CCQ35031.1"/>
    <property type="molecule type" value="Genomic_DNA"/>
</dbReference>
<keyword evidence="2" id="KW-1185">Reference proteome</keyword>
<name>F7PR01_9EURY</name>
<evidence type="ECO:0000313" key="1">
    <source>
        <dbReference type="EMBL" id="CCQ35031.1"/>
    </source>
</evidence>